<dbReference type="EMBL" id="CP115612">
    <property type="protein sequence ID" value="WBW73492.1"/>
    <property type="molecule type" value="Genomic_DNA"/>
</dbReference>
<dbReference type="KEGG" id="som:SOMG_02525"/>
<feature type="region of interest" description="Disordered" evidence="1">
    <location>
        <begin position="1"/>
        <end position="94"/>
    </location>
</feature>
<evidence type="ECO:0000313" key="3">
    <source>
        <dbReference type="Proteomes" id="UP001212411"/>
    </source>
</evidence>
<reference evidence="2 3" key="1">
    <citation type="journal article" date="2023" name="G3 (Bethesda)">
        <title>A high-quality reference genome for the fission yeast Schizosaccharomyces osmophilus.</title>
        <authorList>
            <person name="Jia G.S."/>
            <person name="Zhang W.C."/>
            <person name="Liang Y."/>
            <person name="Liu X.H."/>
            <person name="Rhind N."/>
            <person name="Pidoux A."/>
            <person name="Brysch-Herzberg M."/>
            <person name="Du L.L."/>
        </authorList>
    </citation>
    <scope>NUCLEOTIDE SEQUENCE [LARGE SCALE GENOMIC DNA]</scope>
    <source>
        <strain evidence="2 3">CBS 15793</strain>
    </source>
</reference>
<feature type="compositionally biased region" description="Low complexity" evidence="1">
    <location>
        <begin position="40"/>
        <end position="49"/>
    </location>
</feature>
<keyword evidence="3" id="KW-1185">Reference proteome</keyword>
<evidence type="ECO:0000256" key="1">
    <source>
        <dbReference type="SAM" id="MobiDB-lite"/>
    </source>
</evidence>
<feature type="compositionally biased region" description="Basic and acidic residues" evidence="1">
    <location>
        <begin position="22"/>
        <end position="32"/>
    </location>
</feature>
<dbReference type="InterPro" id="IPR018824">
    <property type="entry name" value="Conidiation-specific_6"/>
</dbReference>
<feature type="compositionally biased region" description="Basic and acidic residues" evidence="1">
    <location>
        <begin position="51"/>
        <end position="62"/>
    </location>
</feature>
<accession>A0AAE9WBU8</accession>
<dbReference type="InterPro" id="IPR052670">
    <property type="entry name" value="UPF0654_domain"/>
</dbReference>
<dbReference type="PANTHER" id="PTHR36576:SF1">
    <property type="entry name" value="UPF0654 PROTEIN C11D3.01C-RELATED"/>
    <property type="match status" value="1"/>
</dbReference>
<proteinExistence type="predicted"/>
<organism evidence="2 3">
    <name type="scientific">Schizosaccharomyces osmophilus</name>
    <dbReference type="NCBI Taxonomy" id="2545709"/>
    <lineage>
        <taxon>Eukaryota</taxon>
        <taxon>Fungi</taxon>
        <taxon>Dikarya</taxon>
        <taxon>Ascomycota</taxon>
        <taxon>Taphrinomycotina</taxon>
        <taxon>Schizosaccharomycetes</taxon>
        <taxon>Schizosaccharomycetales</taxon>
        <taxon>Schizosaccharomycetaceae</taxon>
        <taxon>Schizosaccharomyces</taxon>
    </lineage>
</organism>
<gene>
    <name evidence="2" type="ORF">SOMG_02525</name>
</gene>
<dbReference type="GeneID" id="80876006"/>
<dbReference type="GO" id="GO:0005737">
    <property type="term" value="C:cytoplasm"/>
    <property type="evidence" value="ECO:0007669"/>
    <property type="project" value="TreeGrafter"/>
</dbReference>
<name>A0AAE9WBU8_9SCHI</name>
<dbReference type="Pfam" id="PF10346">
    <property type="entry name" value="Con-6"/>
    <property type="match status" value="2"/>
</dbReference>
<sequence length="94" mass="10667">MSHSTRVSAGHKAALHNPNVSDETKQHEREYLENEGVDETSTSHGSSHRSGNKDPKNVERGYKATTHNPNVSEDAKQHAKDELEHNEKFHNYQH</sequence>
<dbReference type="Proteomes" id="UP001212411">
    <property type="component" value="Chromosome 2"/>
</dbReference>
<protein>
    <submittedName>
        <fullName evidence="2">Conidiation protein 6</fullName>
    </submittedName>
</protein>
<feature type="compositionally biased region" description="Basic and acidic residues" evidence="1">
    <location>
        <begin position="73"/>
        <end position="94"/>
    </location>
</feature>
<dbReference type="PANTHER" id="PTHR36576">
    <property type="entry name" value="UPF0654 PROTEIN C11D3.01C-RELATED"/>
    <property type="match status" value="1"/>
</dbReference>
<evidence type="ECO:0000313" key="2">
    <source>
        <dbReference type="EMBL" id="WBW73492.1"/>
    </source>
</evidence>
<dbReference type="AlphaFoldDB" id="A0AAE9WBU8"/>
<dbReference type="RefSeq" id="XP_056037735.1">
    <property type="nucleotide sequence ID" value="XM_056181317.1"/>
</dbReference>